<dbReference type="AlphaFoldDB" id="A0A2S0KE12"/>
<sequence length="352" mass="39600">MTRRPAWSRDDQPSRPHLAPTLRAARGERVRINVTNRLGEASTLHWHGMRLPARMDGGPHQMIEPGATWTPQWTVDQPAASLWYHPHPHGATARHVYRGLAGMFVIDDEAESRLDLPRRYGVDDLPIIVQDRKFHDDGTLDTSVSLFQSEGIVGDTVLVNGTPGPYFDVTTRTVRLRLVNGSNTRPYTFVFDDDREFAVIGTDGGLLPTPVPVRSLPLSPGERAEIVVTFRPGERVRLRSAPTDTEIWSVTNSGDAAHNFHIHDVQFQILDVDGRAPPPHQRGWKDTVWVPRNQTVRLIMRFSHHTDTAVPYMYHCHLLRHEDEGMMGQFLVVPPGTSTDPADYSTRTGGHH</sequence>
<dbReference type="Pfam" id="PF00394">
    <property type="entry name" value="Cu-oxidase"/>
    <property type="match status" value="1"/>
</dbReference>
<evidence type="ECO:0000259" key="4">
    <source>
        <dbReference type="Pfam" id="PF00394"/>
    </source>
</evidence>
<dbReference type="CDD" id="cd13890">
    <property type="entry name" value="CuRO_3_CueO_FtsP"/>
    <property type="match status" value="1"/>
</dbReference>
<keyword evidence="8" id="KW-1185">Reference proteome</keyword>
<dbReference type="Proteomes" id="UP000239814">
    <property type="component" value="Chromosome"/>
</dbReference>
<evidence type="ECO:0000256" key="1">
    <source>
        <dbReference type="ARBA" id="ARBA00010609"/>
    </source>
</evidence>
<dbReference type="RefSeq" id="WP_105941663.1">
    <property type="nucleotide sequence ID" value="NZ_CP027433.1"/>
</dbReference>
<dbReference type="InterPro" id="IPR002355">
    <property type="entry name" value="Cu_oxidase_Cu_BS"/>
</dbReference>
<dbReference type="InterPro" id="IPR011706">
    <property type="entry name" value="Cu-oxidase_C"/>
</dbReference>
<evidence type="ECO:0000256" key="3">
    <source>
        <dbReference type="ARBA" id="ARBA00023002"/>
    </source>
</evidence>
<dbReference type="InterPro" id="IPR008972">
    <property type="entry name" value="Cupredoxin"/>
</dbReference>
<evidence type="ECO:0008006" key="9">
    <source>
        <dbReference type="Google" id="ProtNLM"/>
    </source>
</evidence>
<dbReference type="SUPFAM" id="SSF49503">
    <property type="entry name" value="Cupredoxins"/>
    <property type="match status" value="3"/>
</dbReference>
<dbReference type="KEGG" id="git:C6V83_06235"/>
<dbReference type="InterPro" id="IPR045087">
    <property type="entry name" value="Cu-oxidase_fam"/>
</dbReference>
<dbReference type="Gene3D" id="2.60.40.420">
    <property type="entry name" value="Cupredoxins - blue copper proteins"/>
    <property type="match status" value="3"/>
</dbReference>
<organism evidence="7 8">
    <name type="scientific">Gordonia iterans</name>
    <dbReference type="NCBI Taxonomy" id="1004901"/>
    <lineage>
        <taxon>Bacteria</taxon>
        <taxon>Bacillati</taxon>
        <taxon>Actinomycetota</taxon>
        <taxon>Actinomycetes</taxon>
        <taxon>Mycobacteriales</taxon>
        <taxon>Gordoniaceae</taxon>
        <taxon>Gordonia</taxon>
    </lineage>
</organism>
<dbReference type="Pfam" id="PF07731">
    <property type="entry name" value="Cu-oxidase_2"/>
    <property type="match status" value="1"/>
</dbReference>
<dbReference type="PROSITE" id="PS00080">
    <property type="entry name" value="MULTICOPPER_OXIDASE2"/>
    <property type="match status" value="1"/>
</dbReference>
<dbReference type="InterPro" id="IPR001117">
    <property type="entry name" value="Cu-oxidase_2nd"/>
</dbReference>
<dbReference type="InterPro" id="IPR011707">
    <property type="entry name" value="Cu-oxidase-like_N"/>
</dbReference>
<name>A0A2S0KE12_9ACTN</name>
<feature type="domain" description="Plastocyanin-like" evidence="6">
    <location>
        <begin position="18"/>
        <end position="110"/>
    </location>
</feature>
<dbReference type="PANTHER" id="PTHR48267">
    <property type="entry name" value="CUPREDOXIN SUPERFAMILY PROTEIN"/>
    <property type="match status" value="1"/>
</dbReference>
<keyword evidence="3" id="KW-0560">Oxidoreductase</keyword>
<evidence type="ECO:0000313" key="7">
    <source>
        <dbReference type="EMBL" id="AVL99931.1"/>
    </source>
</evidence>
<evidence type="ECO:0000313" key="8">
    <source>
        <dbReference type="Proteomes" id="UP000239814"/>
    </source>
</evidence>
<evidence type="ECO:0000256" key="2">
    <source>
        <dbReference type="ARBA" id="ARBA00022723"/>
    </source>
</evidence>
<dbReference type="GO" id="GO:0016491">
    <property type="term" value="F:oxidoreductase activity"/>
    <property type="evidence" value="ECO:0007669"/>
    <property type="project" value="UniProtKB-KW"/>
</dbReference>
<evidence type="ECO:0000259" key="6">
    <source>
        <dbReference type="Pfam" id="PF07732"/>
    </source>
</evidence>
<comment type="similarity">
    <text evidence="1">Belongs to the multicopper oxidase family.</text>
</comment>
<dbReference type="GO" id="GO:0005507">
    <property type="term" value="F:copper ion binding"/>
    <property type="evidence" value="ECO:0007669"/>
    <property type="project" value="InterPro"/>
</dbReference>
<dbReference type="PANTHER" id="PTHR48267:SF1">
    <property type="entry name" value="BILIRUBIN OXIDASE"/>
    <property type="match status" value="1"/>
</dbReference>
<proteinExistence type="inferred from homology"/>
<gene>
    <name evidence="7" type="ORF">C6V83_06235</name>
</gene>
<feature type="domain" description="Plastocyanin-like" evidence="5">
    <location>
        <begin position="242"/>
        <end position="334"/>
    </location>
</feature>
<evidence type="ECO:0000259" key="5">
    <source>
        <dbReference type="Pfam" id="PF07731"/>
    </source>
</evidence>
<dbReference type="EMBL" id="CP027433">
    <property type="protein sequence ID" value="AVL99931.1"/>
    <property type="molecule type" value="Genomic_DNA"/>
</dbReference>
<reference evidence="7 8" key="1">
    <citation type="submission" date="2018-03" db="EMBL/GenBank/DDBJ databases">
        <title>Characteristics and genome of n-alkane degrading marine bacteria Gordonia iterans isolated from crude oil contaminated in Tae-an, South Korea.</title>
        <authorList>
            <person name="Lee S.-S."/>
            <person name="Kim H."/>
        </authorList>
    </citation>
    <scope>NUCLEOTIDE SEQUENCE [LARGE SCALE GENOMIC DNA]</scope>
    <source>
        <strain evidence="7 8">Co17</strain>
    </source>
</reference>
<accession>A0A2S0KE12</accession>
<protein>
    <recommendedName>
        <fullName evidence="9">Copper oxidase</fullName>
    </recommendedName>
</protein>
<feature type="domain" description="Plastocyanin-like" evidence="4">
    <location>
        <begin position="152"/>
        <end position="231"/>
    </location>
</feature>
<keyword evidence="2" id="KW-0479">Metal-binding</keyword>
<dbReference type="Pfam" id="PF07732">
    <property type="entry name" value="Cu-oxidase_3"/>
    <property type="match status" value="1"/>
</dbReference>
<dbReference type="OrthoDB" id="345021at2"/>
<dbReference type="CDD" id="cd13867">
    <property type="entry name" value="CuRO_2_CueO_FtsP"/>
    <property type="match status" value="1"/>
</dbReference>